<dbReference type="InterPro" id="IPR019594">
    <property type="entry name" value="Glu/Gly-bd"/>
</dbReference>
<dbReference type="InterPro" id="IPR011989">
    <property type="entry name" value="ARM-like"/>
</dbReference>
<evidence type="ECO:0000256" key="2">
    <source>
        <dbReference type="ARBA" id="ARBA00004161"/>
    </source>
</evidence>
<dbReference type="GO" id="GO:0031672">
    <property type="term" value="C:A band"/>
    <property type="evidence" value="ECO:0007669"/>
    <property type="project" value="UniProtKB-SubCell"/>
</dbReference>
<keyword evidence="15" id="KW-0406">Ion transport</keyword>
<dbReference type="SUPFAM" id="SSF48371">
    <property type="entry name" value="ARM repeat"/>
    <property type="match status" value="3"/>
</dbReference>
<dbReference type="GO" id="GO:0030154">
    <property type="term" value="P:cell differentiation"/>
    <property type="evidence" value="ECO:0007669"/>
    <property type="project" value="UniProtKB-KW"/>
</dbReference>
<dbReference type="InterPro" id="IPR024660">
    <property type="entry name" value="UCS_central_dom"/>
</dbReference>
<dbReference type="PANTHER" id="PTHR45994">
    <property type="entry name" value="FI21225P1"/>
    <property type="match status" value="1"/>
</dbReference>
<evidence type="ECO:0000256" key="20">
    <source>
        <dbReference type="ARBA" id="ARBA00023286"/>
    </source>
</evidence>
<dbReference type="EMBL" id="CAKKLH010000024">
    <property type="protein sequence ID" value="CAH0099756.1"/>
    <property type="molecule type" value="Genomic_DNA"/>
</dbReference>
<dbReference type="SUPFAM" id="SSF53850">
    <property type="entry name" value="Periplasmic binding protein-like II"/>
    <property type="match status" value="1"/>
</dbReference>
<feature type="domain" description="UNC-45/Cro1/She4 central" evidence="26">
    <location>
        <begin position="792"/>
        <end position="935"/>
    </location>
</feature>
<feature type="repeat" description="TPR" evidence="22">
    <location>
        <begin position="491"/>
        <end position="524"/>
    </location>
</feature>
<keyword evidence="14 23" id="KW-1133">Transmembrane helix</keyword>
<organism evidence="27 28">
    <name type="scientific">Daphnia galeata</name>
    <dbReference type="NCBI Taxonomy" id="27404"/>
    <lineage>
        <taxon>Eukaryota</taxon>
        <taxon>Metazoa</taxon>
        <taxon>Ecdysozoa</taxon>
        <taxon>Arthropoda</taxon>
        <taxon>Crustacea</taxon>
        <taxon>Branchiopoda</taxon>
        <taxon>Diplostraca</taxon>
        <taxon>Cladocera</taxon>
        <taxon>Anomopoda</taxon>
        <taxon>Daphniidae</taxon>
        <taxon>Daphnia</taxon>
    </lineage>
</organism>
<dbReference type="GO" id="GO:0016020">
    <property type="term" value="C:membrane"/>
    <property type="evidence" value="ECO:0007669"/>
    <property type="project" value="UniProtKB-SubCell"/>
</dbReference>
<dbReference type="InterPro" id="IPR001320">
    <property type="entry name" value="Iontro_rcpt_C"/>
</dbReference>
<evidence type="ECO:0000256" key="23">
    <source>
        <dbReference type="SAM" id="Phobius"/>
    </source>
</evidence>
<comment type="caution">
    <text evidence="27">The sequence shown here is derived from an EMBL/GenBank/DDBJ whole genome shotgun (WGS) entry which is preliminary data.</text>
</comment>
<dbReference type="Gene3D" id="3.40.190.10">
    <property type="entry name" value="Periplasmic binding protein-like II"/>
    <property type="match status" value="1"/>
</dbReference>
<dbReference type="Gene3D" id="1.10.287.70">
    <property type="match status" value="1"/>
</dbReference>
<evidence type="ECO:0000256" key="15">
    <source>
        <dbReference type="ARBA" id="ARBA00023065"/>
    </source>
</evidence>
<dbReference type="Pfam" id="PF10613">
    <property type="entry name" value="Lig_chan-Glu_bd"/>
    <property type="match status" value="1"/>
</dbReference>
<keyword evidence="11 23" id="KW-0812">Transmembrane</keyword>
<evidence type="ECO:0000313" key="28">
    <source>
        <dbReference type="Proteomes" id="UP000789390"/>
    </source>
</evidence>
<evidence type="ECO:0000256" key="7">
    <source>
        <dbReference type="ARBA" id="ARBA00022448"/>
    </source>
</evidence>
<keyword evidence="8" id="KW-0217">Developmental protein</keyword>
<dbReference type="PANTHER" id="PTHR45994:SF1">
    <property type="entry name" value="FI21225P1"/>
    <property type="match status" value="1"/>
</dbReference>
<protein>
    <recommendedName>
        <fullName evidence="6">Protein unc-45 homolog B</fullName>
    </recommendedName>
</protein>
<dbReference type="GO" id="GO:0051879">
    <property type="term" value="F:Hsp90 protein binding"/>
    <property type="evidence" value="ECO:0007669"/>
    <property type="project" value="TreeGrafter"/>
</dbReference>
<evidence type="ECO:0000256" key="19">
    <source>
        <dbReference type="ARBA" id="ARBA00023186"/>
    </source>
</evidence>
<feature type="transmembrane region" description="Helical" evidence="23">
    <location>
        <begin position="193"/>
        <end position="214"/>
    </location>
</feature>
<dbReference type="InterPro" id="IPR011990">
    <property type="entry name" value="TPR-like_helical_dom_sf"/>
</dbReference>
<evidence type="ECO:0000313" key="27">
    <source>
        <dbReference type="EMBL" id="CAH0099756.1"/>
    </source>
</evidence>
<reference evidence="27" key="1">
    <citation type="submission" date="2021-11" db="EMBL/GenBank/DDBJ databases">
        <authorList>
            <person name="Schell T."/>
        </authorList>
    </citation>
    <scope>NUCLEOTIDE SEQUENCE</scope>
    <source>
        <strain evidence="27">M5</strain>
    </source>
</reference>
<evidence type="ECO:0000256" key="13">
    <source>
        <dbReference type="ARBA" id="ARBA00022803"/>
    </source>
</evidence>
<keyword evidence="19" id="KW-0143">Chaperone</keyword>
<keyword evidence="9" id="KW-0963">Cytoplasm</keyword>
<dbReference type="Gene3D" id="1.25.10.10">
    <property type="entry name" value="Leucine-rich Repeat Variant"/>
    <property type="match status" value="2"/>
</dbReference>
<dbReference type="FunFam" id="1.25.10.10:FF:000043">
    <property type="entry name" value="Unc-45 myosin chaperone B"/>
    <property type="match status" value="1"/>
</dbReference>
<evidence type="ECO:0000256" key="12">
    <source>
        <dbReference type="ARBA" id="ARBA00022782"/>
    </source>
</evidence>
<evidence type="ECO:0000256" key="4">
    <source>
        <dbReference type="ARBA" id="ARBA00004556"/>
    </source>
</evidence>
<evidence type="ECO:0000259" key="24">
    <source>
        <dbReference type="Pfam" id="PF00060"/>
    </source>
</evidence>
<dbReference type="InterPro" id="IPR000225">
    <property type="entry name" value="Armadillo"/>
</dbReference>
<evidence type="ECO:0000256" key="22">
    <source>
        <dbReference type="PROSITE-ProRule" id="PRU00339"/>
    </source>
</evidence>
<dbReference type="SUPFAM" id="SSF48452">
    <property type="entry name" value="TPR-like"/>
    <property type="match status" value="1"/>
</dbReference>
<evidence type="ECO:0000256" key="8">
    <source>
        <dbReference type="ARBA" id="ARBA00022473"/>
    </source>
</evidence>
<comment type="subcellular location">
    <subcellularLocation>
        <location evidence="2">Cytoplasm</location>
        <location evidence="2">Myofibril</location>
        <location evidence="2">Sarcomere</location>
        <location evidence="2">A band</location>
    </subcellularLocation>
    <subcellularLocation>
        <location evidence="3">Cytoplasm</location>
        <location evidence="3">Myofibril</location>
        <location evidence="3">Sarcomere</location>
        <location evidence="3">Z line</location>
    </subcellularLocation>
    <subcellularLocation>
        <location evidence="4">Cytoplasm</location>
        <location evidence="4">Perinuclear region</location>
    </subcellularLocation>
    <subcellularLocation>
        <location evidence="1">Membrane</location>
        <topology evidence="1">Multi-pass membrane protein</topology>
    </subcellularLocation>
</comment>
<keyword evidence="18" id="KW-0325">Glycoprotein</keyword>
<keyword evidence="20" id="KW-1071">Ligand-gated ion channel</keyword>
<evidence type="ECO:0000259" key="25">
    <source>
        <dbReference type="Pfam" id="PF10613"/>
    </source>
</evidence>
<keyword evidence="10" id="KW-0517">Myogenesis</keyword>
<evidence type="ECO:0000256" key="3">
    <source>
        <dbReference type="ARBA" id="ARBA00004216"/>
    </source>
</evidence>
<dbReference type="Gene3D" id="1.25.40.10">
    <property type="entry name" value="Tetratricopeptide repeat domain"/>
    <property type="match status" value="1"/>
</dbReference>
<evidence type="ECO:0000256" key="16">
    <source>
        <dbReference type="ARBA" id="ARBA00023136"/>
    </source>
</evidence>
<evidence type="ECO:0000256" key="10">
    <source>
        <dbReference type="ARBA" id="ARBA00022541"/>
    </source>
</evidence>
<dbReference type="FunFam" id="1.25.10.10:FF:001848">
    <property type="entry name" value="Uncharacterized protein"/>
    <property type="match status" value="1"/>
</dbReference>
<evidence type="ECO:0000256" key="9">
    <source>
        <dbReference type="ARBA" id="ARBA00022490"/>
    </source>
</evidence>
<evidence type="ECO:0000256" key="5">
    <source>
        <dbReference type="ARBA" id="ARBA00008685"/>
    </source>
</evidence>
<feature type="transmembrane region" description="Helical" evidence="23">
    <location>
        <begin position="159"/>
        <end position="181"/>
    </location>
</feature>
<accession>A0A8J2WFL9</accession>
<comment type="similarity">
    <text evidence="5">Belongs to the glutamate-gated ion channel (TC 1.A.10.1) family.</text>
</comment>
<dbReference type="Proteomes" id="UP000789390">
    <property type="component" value="Unassembled WGS sequence"/>
</dbReference>
<dbReference type="Pfam" id="PF11701">
    <property type="entry name" value="UNC45-central"/>
    <property type="match status" value="1"/>
</dbReference>
<dbReference type="SMART" id="SM00028">
    <property type="entry name" value="TPR"/>
    <property type="match status" value="3"/>
</dbReference>
<name>A0A8J2WFL9_9CRUS</name>
<proteinExistence type="inferred from homology"/>
<dbReference type="GO" id="GO:0007517">
    <property type="term" value="P:muscle organ development"/>
    <property type="evidence" value="ECO:0007669"/>
    <property type="project" value="UniProtKB-KW"/>
</dbReference>
<dbReference type="GO" id="GO:0015276">
    <property type="term" value="F:ligand-gated monoatomic ion channel activity"/>
    <property type="evidence" value="ECO:0007669"/>
    <property type="project" value="InterPro"/>
</dbReference>
<dbReference type="InterPro" id="IPR019734">
    <property type="entry name" value="TPR_rpt"/>
</dbReference>
<dbReference type="GO" id="GO:0048471">
    <property type="term" value="C:perinuclear region of cytoplasm"/>
    <property type="evidence" value="ECO:0007669"/>
    <property type="project" value="UniProtKB-SubCell"/>
</dbReference>
<keyword evidence="7" id="KW-0813">Transport</keyword>
<sequence length="1373" mass="153708">MFEYLRGGLQWKVGIIMFILPLMSNSTTRYGLNGAFFRVSAHHFPPYAVLIQETNGTLHHLGSTPNMIDWIAKKCNFTYEYVPVSDAENAKFGSVQAGLNQIINKDVDISTLGIVPTIDRSQIMEFSYPLAIESFKLLVPKPEEESHLFAFVRPFQFSVWFYLILSFLLVLSLTSCFIWYYSPWKTPNNSSKITAIFSYYAMYMLSIYTNQGFYINIQRSSYRLLVGFWLLAATVLVNSYSGTLVSSLTMTKLKPTVNSLEDLAASSDLTMTVNVNSIVAQTILNSTHGTLKAISDAMRRKPESLYLNPENGIANIFSLKYAFPTVAPYGSFLINIDLNNTGKCRFQMSDPIPQTQIMTFGLQKNETLLNQLFNEKLLLLWETGLIDYWRKRDTGSAKIDKCLIKTKTSPRQKPIKLVDLASVFLLLGVGNIAIVTRELTTTESSKMTNDNPTIRLKEAGNQAFAEGDWDKALSCYTQALSLIELDTPEKAVLLKNKAAVYLKVSDYEAAIKDCTTSLEISPDDPKALFRRCQAHEALEKYEEAYKDARQVHNLDKKNKAIAPILKRLHDIVQDRMARFAQTTTKVSQMMEIAFDFSSTVEKRETAASNILVLSKETAGADLLVKEGIFEKINSLLKKETTPNIIVTCIRIISALCKGNLPRAKMILQLLGVPWLLDQLNSNNDDQVSAAQYCVQTVINTISGLNLKEDKQPDKELCEANRKEIDTILTCLIYCSTSRTITGKCRDAVLELMMRNCEYRALDWAERLVDINGLQRMMQIASELDEMKYESSMEITENTRTIISCALGKVYDNMYYDLIKERFSAKIEDFIHEQLQTPGMDSKVRVVVAVTTLLLGPLDVGSSIIGKEGVLEMILVMANSGEFLMQRVSCEALIAAASKKDKASAILAQGVTILKKLYQIGNDNIKVRALVGLCKLGSCGGTDSSWKPFTDGSTMKLAEACRRFLINPAKDKDMRKWAIEGLSYLTLDAEVKEKLIEDREALQSLIEVAKSGDISVIYGVVSTLVNLCNAYDKQEIIPEMLELAKFAKRHVPEQHELDDPDFVHKRVDILGKAGVTVGLVSLCKTESENCKELLARVFNALCEHQNLRGIVVQQGGAKALIPLALEGTPKGKYQASQALARIAITINPEVAFPGQRMCELIRPLLGLLDLECNALENFEALMALCNLAGFDAPRKRIVKENGVAKIENYMYENHDMLKKASVQTMSNLLFSEEVVKLFEGKNDRTKYLVLLSTSEDVEMSKAAAGALAILTSVSKRASRKVFEATEWKDILCFLLSNTDKDVQYRGAVIVKNIASHSKELAEKLLQPEVIMVLEVLSKFETPEMAKICECAKSTLEMAEEWKLIEKEDESEDES</sequence>
<keyword evidence="16 23" id="KW-0472">Membrane</keyword>
<keyword evidence="12" id="KW-0221">Differentiation</keyword>
<keyword evidence="17" id="KW-0675">Receptor</keyword>
<evidence type="ECO:0000256" key="14">
    <source>
        <dbReference type="ARBA" id="ARBA00022989"/>
    </source>
</evidence>
<evidence type="ECO:0000256" key="21">
    <source>
        <dbReference type="ARBA" id="ARBA00023303"/>
    </source>
</evidence>
<evidence type="ECO:0000256" key="18">
    <source>
        <dbReference type="ARBA" id="ARBA00023180"/>
    </source>
</evidence>
<feature type="domain" description="Ionotropic glutamate receptor C-terminal" evidence="24">
    <location>
        <begin position="157"/>
        <end position="430"/>
    </location>
</feature>
<evidence type="ECO:0000256" key="1">
    <source>
        <dbReference type="ARBA" id="ARBA00004141"/>
    </source>
</evidence>
<feature type="transmembrane region" description="Helical" evidence="23">
    <location>
        <begin position="226"/>
        <end position="245"/>
    </location>
</feature>
<evidence type="ECO:0000256" key="11">
    <source>
        <dbReference type="ARBA" id="ARBA00022692"/>
    </source>
</evidence>
<dbReference type="Pfam" id="PF00060">
    <property type="entry name" value="Lig_chan"/>
    <property type="match status" value="1"/>
</dbReference>
<evidence type="ECO:0000256" key="17">
    <source>
        <dbReference type="ARBA" id="ARBA00023170"/>
    </source>
</evidence>
<evidence type="ECO:0000259" key="26">
    <source>
        <dbReference type="Pfam" id="PF11701"/>
    </source>
</evidence>
<dbReference type="PROSITE" id="PS50005">
    <property type="entry name" value="TPR"/>
    <property type="match status" value="1"/>
</dbReference>
<dbReference type="InterPro" id="IPR016024">
    <property type="entry name" value="ARM-type_fold"/>
</dbReference>
<dbReference type="OrthoDB" id="199930at2759"/>
<evidence type="ECO:0000256" key="6">
    <source>
        <dbReference type="ARBA" id="ARBA00020768"/>
    </source>
</evidence>
<gene>
    <name evidence="27" type="ORF">DGAL_LOCUS1914</name>
</gene>
<dbReference type="SMART" id="SM00185">
    <property type="entry name" value="ARM"/>
    <property type="match status" value="4"/>
</dbReference>
<keyword evidence="28" id="KW-1185">Reference proteome</keyword>
<keyword evidence="21" id="KW-0407">Ion channel</keyword>
<feature type="domain" description="Ionotropic glutamate receptor L-glutamate and glycine-binding" evidence="25">
    <location>
        <begin position="37"/>
        <end position="142"/>
    </location>
</feature>
<dbReference type="GO" id="GO:0030018">
    <property type="term" value="C:Z disc"/>
    <property type="evidence" value="ECO:0007669"/>
    <property type="project" value="UniProtKB-SubCell"/>
</dbReference>
<keyword evidence="13 22" id="KW-0802">TPR repeat</keyword>